<evidence type="ECO:0000313" key="3">
    <source>
        <dbReference type="Proteomes" id="UP001197093"/>
    </source>
</evidence>
<evidence type="ECO:0000256" key="1">
    <source>
        <dbReference type="SAM" id="SignalP"/>
    </source>
</evidence>
<protein>
    <submittedName>
        <fullName evidence="2">Uncharacterized protein</fullName>
    </submittedName>
</protein>
<proteinExistence type="predicted"/>
<keyword evidence="3" id="KW-1185">Reference proteome</keyword>
<accession>A0AAD4HZB3</accession>
<feature type="chain" id="PRO_5042058152" evidence="1">
    <location>
        <begin position="20"/>
        <end position="180"/>
    </location>
</feature>
<keyword evidence="1" id="KW-0732">Signal</keyword>
<comment type="caution">
    <text evidence="2">The sequence shown here is derived from an EMBL/GenBank/DDBJ whole genome shotgun (WGS) entry which is preliminary data.</text>
</comment>
<organism evidence="2 3">
    <name type="scientific">Staphylotrichum longicolle</name>
    <dbReference type="NCBI Taxonomy" id="669026"/>
    <lineage>
        <taxon>Eukaryota</taxon>
        <taxon>Fungi</taxon>
        <taxon>Dikarya</taxon>
        <taxon>Ascomycota</taxon>
        <taxon>Pezizomycotina</taxon>
        <taxon>Sordariomycetes</taxon>
        <taxon>Sordariomycetidae</taxon>
        <taxon>Sordariales</taxon>
        <taxon>Chaetomiaceae</taxon>
        <taxon>Staphylotrichum</taxon>
    </lineage>
</organism>
<dbReference type="AlphaFoldDB" id="A0AAD4HZB3"/>
<dbReference type="EMBL" id="JAHCVI010000004">
    <property type="protein sequence ID" value="KAG7286608.1"/>
    <property type="molecule type" value="Genomic_DNA"/>
</dbReference>
<evidence type="ECO:0000313" key="2">
    <source>
        <dbReference type="EMBL" id="KAG7286608.1"/>
    </source>
</evidence>
<dbReference type="PANTHER" id="PTHR39603">
    <property type="entry name" value="CYANOVIRIN-N DOMAIN-CONTAINING PROTEIN"/>
    <property type="match status" value="1"/>
</dbReference>
<sequence>MVRLLLPLAALAMTASVAAAPAPAGVSPTIFSFEQWVEDIIAHPDTALTVDEALAAAHAADVVGSAGGLQKRIRCDQESIGWPRAPGRDAAACVDDLARKGKNGVACTIGTNVFSIQMCRKGGARIVGSKSAASSQSANCNDVARTAGKVFDSCWRSDDTIVGSEICLTNNQMQINVLGV</sequence>
<dbReference type="PANTHER" id="PTHR39603:SF1">
    <property type="entry name" value="CYANOVIRIN-N DOMAIN-CONTAINING PROTEIN"/>
    <property type="match status" value="1"/>
</dbReference>
<dbReference type="Proteomes" id="UP001197093">
    <property type="component" value="Unassembled WGS sequence"/>
</dbReference>
<gene>
    <name evidence="2" type="ORF">NEMBOFW57_008919</name>
</gene>
<reference evidence="2" key="1">
    <citation type="submission" date="2023-02" db="EMBL/GenBank/DDBJ databases">
        <authorList>
            <person name="Palmer J.M."/>
        </authorList>
    </citation>
    <scope>NUCLEOTIDE SEQUENCE</scope>
    <source>
        <strain evidence="2">FW57</strain>
    </source>
</reference>
<name>A0AAD4HZB3_9PEZI</name>
<feature type="signal peptide" evidence="1">
    <location>
        <begin position="1"/>
        <end position="19"/>
    </location>
</feature>